<feature type="compositionally biased region" description="Polar residues" evidence="1">
    <location>
        <begin position="65"/>
        <end position="75"/>
    </location>
</feature>
<evidence type="ECO:0000256" key="1">
    <source>
        <dbReference type="SAM" id="MobiDB-lite"/>
    </source>
</evidence>
<gene>
    <name evidence="2" type="ORF">MERR_LOCUS24136</name>
</gene>
<name>A0A6D2JAY9_9BRAS</name>
<evidence type="ECO:0000313" key="2">
    <source>
        <dbReference type="EMBL" id="CAA7036901.1"/>
    </source>
</evidence>
<feature type="compositionally biased region" description="Basic and acidic residues" evidence="1">
    <location>
        <begin position="35"/>
        <end position="64"/>
    </location>
</feature>
<keyword evidence="3" id="KW-1185">Reference proteome</keyword>
<feature type="compositionally biased region" description="Basic and acidic residues" evidence="1">
    <location>
        <begin position="16"/>
        <end position="28"/>
    </location>
</feature>
<dbReference type="EMBL" id="CACVBM020001166">
    <property type="protein sequence ID" value="CAA7036901.1"/>
    <property type="molecule type" value="Genomic_DNA"/>
</dbReference>
<accession>A0A6D2JAY9</accession>
<sequence>MVGLAQPMPKKVSRSQLDHSSIELETRATRSSSTRPRDQSKMLRGEGSKQRSQGGDDKRSKEDTQNTNQGGHRRG</sequence>
<feature type="region of interest" description="Disordered" evidence="1">
    <location>
        <begin position="1"/>
        <end position="75"/>
    </location>
</feature>
<proteinExistence type="predicted"/>
<dbReference type="AlphaFoldDB" id="A0A6D2JAY9"/>
<dbReference type="Proteomes" id="UP000467841">
    <property type="component" value="Unassembled WGS sequence"/>
</dbReference>
<protein>
    <submittedName>
        <fullName evidence="2">Uncharacterized protein</fullName>
    </submittedName>
</protein>
<organism evidence="2 3">
    <name type="scientific">Microthlaspi erraticum</name>
    <dbReference type="NCBI Taxonomy" id="1685480"/>
    <lineage>
        <taxon>Eukaryota</taxon>
        <taxon>Viridiplantae</taxon>
        <taxon>Streptophyta</taxon>
        <taxon>Embryophyta</taxon>
        <taxon>Tracheophyta</taxon>
        <taxon>Spermatophyta</taxon>
        <taxon>Magnoliopsida</taxon>
        <taxon>eudicotyledons</taxon>
        <taxon>Gunneridae</taxon>
        <taxon>Pentapetalae</taxon>
        <taxon>rosids</taxon>
        <taxon>malvids</taxon>
        <taxon>Brassicales</taxon>
        <taxon>Brassicaceae</taxon>
        <taxon>Coluteocarpeae</taxon>
        <taxon>Microthlaspi</taxon>
    </lineage>
</organism>
<comment type="caution">
    <text evidence="2">The sequence shown here is derived from an EMBL/GenBank/DDBJ whole genome shotgun (WGS) entry which is preliminary data.</text>
</comment>
<evidence type="ECO:0000313" key="3">
    <source>
        <dbReference type="Proteomes" id="UP000467841"/>
    </source>
</evidence>
<reference evidence="2" key="1">
    <citation type="submission" date="2020-01" db="EMBL/GenBank/DDBJ databases">
        <authorList>
            <person name="Mishra B."/>
        </authorList>
    </citation>
    <scope>NUCLEOTIDE SEQUENCE [LARGE SCALE GENOMIC DNA]</scope>
</reference>